<dbReference type="AlphaFoldDB" id="A0A509EHY9"/>
<evidence type="ECO:0000313" key="3">
    <source>
        <dbReference type="Proteomes" id="UP000410984"/>
    </source>
</evidence>
<feature type="domain" description="VOC" evidence="1">
    <location>
        <begin position="26"/>
        <end position="146"/>
    </location>
</feature>
<dbReference type="EMBL" id="CABFPH010000097">
    <property type="protein sequence ID" value="VUD73997.1"/>
    <property type="molecule type" value="Genomic_DNA"/>
</dbReference>
<dbReference type="Pfam" id="PF00903">
    <property type="entry name" value="Glyoxalase"/>
    <property type="match status" value="1"/>
</dbReference>
<dbReference type="InterPro" id="IPR029068">
    <property type="entry name" value="Glyas_Bleomycin-R_OHBP_Dase"/>
</dbReference>
<dbReference type="PROSITE" id="PS51819">
    <property type="entry name" value="VOC"/>
    <property type="match status" value="1"/>
</dbReference>
<dbReference type="InterPro" id="IPR050383">
    <property type="entry name" value="GlyoxalaseI/FosfomycinResist"/>
</dbReference>
<evidence type="ECO:0000259" key="1">
    <source>
        <dbReference type="PROSITE" id="PS51819"/>
    </source>
</evidence>
<dbReference type="RefSeq" id="WP_142585176.1">
    <property type="nucleotide sequence ID" value="NZ_CABFPH010000097.1"/>
</dbReference>
<organism evidence="2 3">
    <name type="scientific">Methylobacterium symbioticum</name>
    <dbReference type="NCBI Taxonomy" id="2584084"/>
    <lineage>
        <taxon>Bacteria</taxon>
        <taxon>Pseudomonadati</taxon>
        <taxon>Pseudomonadota</taxon>
        <taxon>Alphaproteobacteria</taxon>
        <taxon>Hyphomicrobiales</taxon>
        <taxon>Methylobacteriaceae</taxon>
        <taxon>Methylobacterium</taxon>
    </lineage>
</organism>
<evidence type="ECO:0000313" key="2">
    <source>
        <dbReference type="EMBL" id="VUD73997.1"/>
    </source>
</evidence>
<dbReference type="PANTHER" id="PTHR21366">
    <property type="entry name" value="GLYOXALASE FAMILY PROTEIN"/>
    <property type="match status" value="1"/>
</dbReference>
<dbReference type="OrthoDB" id="9812656at2"/>
<proteinExistence type="predicted"/>
<sequence length="149" mass="15842">MPDVETLPEGEPAQTVTEIPTRPAIHLDHCVIHVTDWARATAFYRDVLGAEVVERGAAVAFRFGGVQLNCHGPGVVAEPLAAKPVSPGGSDLCFRWPGTLEEAMAHLARHGVTVERGPVERNGAAGPGISVYFRDPDGSLMEFIIYGAA</sequence>
<dbReference type="Gene3D" id="3.10.180.10">
    <property type="entry name" value="2,3-Dihydroxybiphenyl 1,2-Dioxygenase, domain 1"/>
    <property type="match status" value="1"/>
</dbReference>
<dbReference type="InterPro" id="IPR037523">
    <property type="entry name" value="VOC_core"/>
</dbReference>
<dbReference type="PANTHER" id="PTHR21366:SF14">
    <property type="entry name" value="GLYOXALASE DOMAIN-CONTAINING PROTEIN 5"/>
    <property type="match status" value="1"/>
</dbReference>
<dbReference type="SUPFAM" id="SSF54593">
    <property type="entry name" value="Glyoxalase/Bleomycin resistance protein/Dihydroxybiphenyl dioxygenase"/>
    <property type="match status" value="1"/>
</dbReference>
<gene>
    <name evidence="2" type="ORF">MET9862_04620</name>
</gene>
<reference evidence="2 3" key="1">
    <citation type="submission" date="2019-06" db="EMBL/GenBank/DDBJ databases">
        <authorList>
            <person name="Rodrigo-Torres L."/>
            <person name="Arahal R. D."/>
            <person name="Lucena T."/>
        </authorList>
    </citation>
    <scope>NUCLEOTIDE SEQUENCE [LARGE SCALE GENOMIC DNA]</scope>
    <source>
        <strain evidence="2 3">SB0023/3</strain>
    </source>
</reference>
<name>A0A509EHY9_9HYPH</name>
<protein>
    <submittedName>
        <fullName evidence="2">Virulence protein</fullName>
    </submittedName>
</protein>
<dbReference type="InterPro" id="IPR004360">
    <property type="entry name" value="Glyas_Fos-R_dOase_dom"/>
</dbReference>
<dbReference type="Proteomes" id="UP000410984">
    <property type="component" value="Unassembled WGS sequence"/>
</dbReference>
<accession>A0A509EHY9</accession>
<keyword evidence="3" id="KW-1185">Reference proteome</keyword>